<dbReference type="SUPFAM" id="SSF52540">
    <property type="entry name" value="P-loop containing nucleoside triphosphate hydrolases"/>
    <property type="match status" value="1"/>
</dbReference>
<evidence type="ECO:0000313" key="4">
    <source>
        <dbReference type="EMBL" id="MFC4071732.1"/>
    </source>
</evidence>
<dbReference type="InterPro" id="IPR027417">
    <property type="entry name" value="P-loop_NTPase"/>
</dbReference>
<dbReference type="InterPro" id="IPR011047">
    <property type="entry name" value="Quinoprotein_ADH-like_sf"/>
</dbReference>
<accession>A0ABV8J5E5</accession>
<keyword evidence="2" id="KW-0472">Membrane</keyword>
<evidence type="ECO:0000259" key="3">
    <source>
        <dbReference type="Pfam" id="PF20703"/>
    </source>
</evidence>
<proteinExistence type="predicted"/>
<evidence type="ECO:0000256" key="2">
    <source>
        <dbReference type="SAM" id="Phobius"/>
    </source>
</evidence>
<reference evidence="5" key="1">
    <citation type="journal article" date="2019" name="Int. J. Syst. Evol. Microbiol.">
        <title>The Global Catalogue of Microorganisms (GCM) 10K type strain sequencing project: providing services to taxonomists for standard genome sequencing and annotation.</title>
        <authorList>
            <consortium name="The Broad Institute Genomics Platform"/>
            <consortium name="The Broad Institute Genome Sequencing Center for Infectious Disease"/>
            <person name="Wu L."/>
            <person name="Ma J."/>
        </authorList>
    </citation>
    <scope>NUCLEOTIDE SEQUENCE [LARGE SCALE GENOMIC DNA]</scope>
    <source>
        <strain evidence="5">TBRC 5832</strain>
    </source>
</reference>
<dbReference type="Proteomes" id="UP001595867">
    <property type="component" value="Unassembled WGS sequence"/>
</dbReference>
<name>A0ABV8J5E5_9ACTN</name>
<keyword evidence="2" id="KW-1133">Transmembrane helix</keyword>
<organism evidence="4 5">
    <name type="scientific">Actinoplanes subglobosus</name>
    <dbReference type="NCBI Taxonomy" id="1547892"/>
    <lineage>
        <taxon>Bacteria</taxon>
        <taxon>Bacillati</taxon>
        <taxon>Actinomycetota</taxon>
        <taxon>Actinomycetes</taxon>
        <taxon>Micromonosporales</taxon>
        <taxon>Micromonosporaceae</taxon>
        <taxon>Actinoplanes</taxon>
    </lineage>
</organism>
<dbReference type="Gene3D" id="3.40.50.300">
    <property type="entry name" value="P-loop containing nucleotide triphosphate hydrolases"/>
    <property type="match status" value="1"/>
</dbReference>
<dbReference type="SUPFAM" id="SSF50494">
    <property type="entry name" value="Trypsin-like serine proteases"/>
    <property type="match status" value="1"/>
</dbReference>
<dbReference type="PROSITE" id="PS50082">
    <property type="entry name" value="WD_REPEATS_2"/>
    <property type="match status" value="1"/>
</dbReference>
<keyword evidence="5" id="KW-1185">Reference proteome</keyword>
<gene>
    <name evidence="4" type="ORF">ACFO0C_42925</name>
</gene>
<dbReference type="Gene3D" id="2.40.10.120">
    <property type="match status" value="1"/>
</dbReference>
<sequence>MSQTVDPVRVPAAGGLEPAIVRIRGDDGRVAGVGFLAGDRTVLTCAHVVQRAGSVRLDFPLLPGSATFAAEVVALLPVLADGSGDIAVLRLAADPPCTAWRVPMVEEAELWGHPCRLFGFSGGREDGVWVAGILRGRQGIGWVQLESSGNNGYAVEPGFSGSPVWDDELAAVVGMAVAAEVDGDLRAAYMIPAAALAEAWPDLGEMGRAPCPYRGLAAFREQDADVYFGREDRTAQLAKDIEQHNFVAVVGPSGSGKSSLVFGGLLPIVHRSMKWVTATMRPAQASSGVAALAAALLPVLEPSQSETQRLLSLSQLTEVLRNGHVHAVLSRMLMRSGANRLLLIIDQFEEVFGTPDTAELTEILLAGLGLGEVTAVITLRADFFGQALQLPALAQALGESVAAVGEMDRRQLQRVIEGPLPRGTTYEPGLVDRILDDVGDSPSGSLPLLEFALTLLWERRERGRLTHAAYQQLGGVKGALAQYAEQVYRQQAEESGRESFRRLLTQLVRPDEGGEFVRRLTRRQELAEGQWLLGQKLATTRLVTAGRDELGSETLELVHEALIDGWDRLRGWAEQDRAFRAWQEGLRGDVADWERLKQDSGALLRGKALAEAAQWLDEREDDIAAAERRYIQSSQVFEGRSIRRLRVIVAALTVLTVLVAGLGAFAVKIGRDKARQAAQSQARYLTSQAEMLNEASVPNGRILGLLLSAAAYRFYDDNQTRANLTAVASKYRYVSHLVPGVILPGLMSVGSAEMEFSPSEPNVLAVRIDGQIALWDVESRKMIQSTPTQLSGPGWGHGMPMAFAPDGGSLAFAENGRLGTRVKLWRLAAGDAVPLWTDQGPEAAVVDIRFDPAGERVAVCRAKDYQVWSLDASVRLLSIPRAAEGSCLFSWTSNGADLTIAEDDRLETWTISTRKRRGSVRLPLPALEDRVTNQDNVINGFSVAPHGHVAFVKAPGGIIWWDLERRKSLPGYGVDLLNAPSAPTYSADGRWAFFTDGSLMRESDREPVRKVPIYAGSDGLSSGGESGKVVALSRDGKVAVASFEGSLAVVHLDDFDPLPMGPAAEFSMWDDGSRVTTLEYGDIHHPDVSQRTVTTWSLAPPRVVARVKIEPFSDEETVLSPEISGGLVVAVDKTRTLRQWDLRNAPSSHPVHGPWGPLRAAALDPTNNFLATVDKSRAYVVNLSTGATIANFALGEGFLPTTLALSAGGRYLSVTNQDSNRSTLWQITSDGVRTVPIPAATDTVFSPDGTLLGMSSDDSVVVWDLARQTELRRFSATSVAAFDRKNDLIALRVPGKGFYAQVVEVRRLHGPELIFQLGDFGGTDVIFNADGTGLVARFDEVLTEYPLDINVSLRHICHLVSIELSDEEWQKYAKGFPRRDVCS</sequence>
<comment type="caution">
    <text evidence="4">The sequence shown here is derived from an EMBL/GenBank/DDBJ whole genome shotgun (WGS) entry which is preliminary data.</text>
</comment>
<dbReference type="SUPFAM" id="SSF50998">
    <property type="entry name" value="Quinoprotein alcohol dehydrogenase-like"/>
    <property type="match status" value="1"/>
</dbReference>
<keyword evidence="1" id="KW-0853">WD repeat</keyword>
<dbReference type="Pfam" id="PF13365">
    <property type="entry name" value="Trypsin_2"/>
    <property type="match status" value="1"/>
</dbReference>
<evidence type="ECO:0000256" key="1">
    <source>
        <dbReference type="PROSITE-ProRule" id="PRU00221"/>
    </source>
</evidence>
<keyword evidence="2" id="KW-0812">Transmembrane</keyword>
<evidence type="ECO:0000313" key="5">
    <source>
        <dbReference type="Proteomes" id="UP001595867"/>
    </source>
</evidence>
<feature type="repeat" description="WD" evidence="1">
    <location>
        <begin position="754"/>
        <end position="785"/>
    </location>
</feature>
<dbReference type="PANTHER" id="PTHR19879:SF9">
    <property type="entry name" value="TRANSCRIPTION INITIATION FACTOR TFIID SUBUNIT 5"/>
    <property type="match status" value="1"/>
</dbReference>
<dbReference type="InterPro" id="IPR009003">
    <property type="entry name" value="Peptidase_S1_PA"/>
</dbReference>
<dbReference type="EMBL" id="JBHSBL010000028">
    <property type="protein sequence ID" value="MFC4071732.1"/>
    <property type="molecule type" value="Genomic_DNA"/>
</dbReference>
<dbReference type="RefSeq" id="WP_378072602.1">
    <property type="nucleotide sequence ID" value="NZ_JBHSBL010000028.1"/>
</dbReference>
<feature type="transmembrane region" description="Helical" evidence="2">
    <location>
        <begin position="647"/>
        <end position="667"/>
    </location>
</feature>
<protein>
    <submittedName>
        <fullName evidence="4">Trypsin-like peptidase domain-containing protein</fullName>
    </submittedName>
</protein>
<dbReference type="InterPro" id="IPR015943">
    <property type="entry name" value="WD40/YVTN_repeat-like_dom_sf"/>
</dbReference>
<dbReference type="InterPro" id="IPR049052">
    <property type="entry name" value="nSTAND1"/>
</dbReference>
<dbReference type="PANTHER" id="PTHR19879">
    <property type="entry name" value="TRANSCRIPTION INITIATION FACTOR TFIID"/>
    <property type="match status" value="1"/>
</dbReference>
<dbReference type="Pfam" id="PF20703">
    <property type="entry name" value="nSTAND1"/>
    <property type="match status" value="1"/>
</dbReference>
<dbReference type="InterPro" id="IPR001680">
    <property type="entry name" value="WD40_rpt"/>
</dbReference>
<feature type="domain" description="Novel STAND NTPase 1" evidence="3">
    <location>
        <begin position="212"/>
        <end position="600"/>
    </location>
</feature>
<dbReference type="Gene3D" id="2.130.10.10">
    <property type="entry name" value="YVTN repeat-like/Quinoprotein amine dehydrogenase"/>
    <property type="match status" value="2"/>
</dbReference>